<dbReference type="InterPro" id="IPR028939">
    <property type="entry name" value="P5C_Rdtase_cat_N"/>
</dbReference>
<dbReference type="AlphaFoldDB" id="F8JVY0"/>
<evidence type="ECO:0000313" key="4">
    <source>
        <dbReference type="Proteomes" id="UP000007842"/>
    </source>
</evidence>
<accession>F8JVY0</accession>
<gene>
    <name evidence="3" type="ordered locus">SCATT_02310</name>
</gene>
<dbReference type="PATRIC" id="fig|1003195.11.peg.1866"/>
<dbReference type="Gene3D" id="3.40.50.720">
    <property type="entry name" value="NAD(P)-binding Rossmann-like Domain"/>
    <property type="match status" value="1"/>
</dbReference>
<accession>G8WMN3</accession>
<dbReference type="InterPro" id="IPR051267">
    <property type="entry name" value="STEAP_metalloreductase"/>
</dbReference>
<evidence type="ECO:0000259" key="2">
    <source>
        <dbReference type="Pfam" id="PF03807"/>
    </source>
</evidence>
<dbReference type="SUPFAM" id="SSF51735">
    <property type="entry name" value="NAD(P)-binding Rossmann-fold domains"/>
    <property type="match status" value="1"/>
</dbReference>
<dbReference type="GO" id="GO:0016491">
    <property type="term" value="F:oxidoreductase activity"/>
    <property type="evidence" value="ECO:0007669"/>
    <property type="project" value="UniProtKB-KW"/>
</dbReference>
<dbReference type="KEGG" id="scy:SCATT_02310"/>
<evidence type="ECO:0000256" key="1">
    <source>
        <dbReference type="ARBA" id="ARBA00023002"/>
    </source>
</evidence>
<feature type="domain" description="Pyrroline-5-carboxylate reductase catalytic N-terminal" evidence="2">
    <location>
        <begin position="2"/>
        <end position="91"/>
    </location>
</feature>
<dbReference type="RefSeq" id="WP_014140995.1">
    <property type="nucleotide sequence ID" value="NC_016111.1"/>
</dbReference>
<name>F8JVY0_STREN</name>
<dbReference type="eggNOG" id="COG2085">
    <property type="taxonomic scope" value="Bacteria"/>
</dbReference>
<dbReference type="PANTHER" id="PTHR14239">
    <property type="entry name" value="DUDULIN-RELATED"/>
    <property type="match status" value="1"/>
</dbReference>
<keyword evidence="4" id="KW-1185">Reference proteome</keyword>
<reference evidence="4" key="1">
    <citation type="submission" date="2011-12" db="EMBL/GenBank/DDBJ databases">
        <title>Complete genome sequence of Streptomyces cattleya strain DSM 46488.</title>
        <authorList>
            <person name="Ou H.-Y."/>
            <person name="Li P."/>
            <person name="Zhao C."/>
            <person name="O'Hagan D."/>
            <person name="Deng Z."/>
        </authorList>
    </citation>
    <scope>NUCLEOTIDE SEQUENCE [LARGE SCALE GENOMIC DNA]</scope>
    <source>
        <strain evidence="4">ATCC 35852 / DSM 46488 / JCM 4925 / NBRC 14057 / NRRL 8057</strain>
    </source>
</reference>
<dbReference type="KEGG" id="sct:SCAT_0219"/>
<dbReference type="HOGENOM" id="CLU_076368_0_2_11"/>
<dbReference type="EMBL" id="CP003219">
    <property type="protein sequence ID" value="AEW92602.1"/>
    <property type="molecule type" value="Genomic_DNA"/>
</dbReference>
<dbReference type="Pfam" id="PF03807">
    <property type="entry name" value="F420_oxidored"/>
    <property type="match status" value="1"/>
</dbReference>
<evidence type="ECO:0000313" key="3">
    <source>
        <dbReference type="EMBL" id="AEW92602.1"/>
    </source>
</evidence>
<dbReference type="Proteomes" id="UP000007842">
    <property type="component" value="Chromosome"/>
</dbReference>
<sequence>MRIGIIGAGNIGSALARRFARVGYEVLLSNSRGPQTLTGLVQEIGGPVRAVTAAEAAASGEAVVVSIPYGRHRELPAEPLRGKVVVDTCNYYPERDGHDPDLDEDTTTSSEKIKAHTEANLVKAFNTLPAATLRDGGRPKGDPGRLAIPVSGSDEEAKAVVAGLIRDIGFDAVDAGTLSQGGRKHQPGTKVYAQALNAAELDALLRAE</sequence>
<proteinExistence type="predicted"/>
<dbReference type="STRING" id="1003195.SCATT_02310"/>
<protein>
    <submittedName>
        <fullName evidence="3">NADP oxidoreductase coenzyme F420-dependent</fullName>
    </submittedName>
</protein>
<keyword evidence="1" id="KW-0560">Oxidoreductase</keyword>
<dbReference type="OrthoDB" id="1523398at2"/>
<dbReference type="InterPro" id="IPR036291">
    <property type="entry name" value="NAD(P)-bd_dom_sf"/>
</dbReference>
<organism evidence="3 4">
    <name type="scientific">Streptantibioticus cattleyicolor (strain ATCC 35852 / DSM 46488 / JCM 4925 / NBRC 14057 / NRRL 8057)</name>
    <name type="common">Streptomyces cattleya</name>
    <dbReference type="NCBI Taxonomy" id="1003195"/>
    <lineage>
        <taxon>Bacteria</taxon>
        <taxon>Bacillati</taxon>
        <taxon>Actinomycetota</taxon>
        <taxon>Actinomycetes</taxon>
        <taxon>Kitasatosporales</taxon>
        <taxon>Streptomycetaceae</taxon>
        <taxon>Streptantibioticus</taxon>
    </lineage>
</organism>